<dbReference type="STRING" id="388357.GCA_001580365_00431"/>
<evidence type="ECO:0000313" key="3">
    <source>
        <dbReference type="Proteomes" id="UP000321103"/>
    </source>
</evidence>
<gene>
    <name evidence="2" type="ORF">KTU01_27780</name>
</gene>
<protein>
    <submittedName>
        <fullName evidence="2">Membrane protein</fullName>
    </submittedName>
</protein>
<dbReference type="Pfam" id="PF11139">
    <property type="entry name" value="SfLAP"/>
    <property type="match status" value="1"/>
</dbReference>
<feature type="transmembrane region" description="Helical" evidence="1">
    <location>
        <begin position="37"/>
        <end position="60"/>
    </location>
</feature>
<dbReference type="EMBL" id="BJZS01000093">
    <property type="protein sequence ID" value="GEO96655.1"/>
    <property type="molecule type" value="Genomic_DNA"/>
</dbReference>
<feature type="transmembrane region" description="Helical" evidence="1">
    <location>
        <begin position="6"/>
        <end position="30"/>
    </location>
</feature>
<name>A0A512IG39_9MICC</name>
<proteinExistence type="predicted"/>
<keyword evidence="3" id="KW-1185">Reference proteome</keyword>
<dbReference type="InterPro" id="IPR021315">
    <property type="entry name" value="Gap/Sap"/>
</dbReference>
<sequence>MLAATGASLPIAVGLLAASMPVAVLVLMLVTGGRRGAVAGFLFGWVAGIGAVGALTLAVIDTSLPRDDPAPWAGVVRIVLGVTLLLLGVKQWRSRSRADAEPGRFMTAVDTMTASRAVLVAFLLVAVNPKNAVLVVSGAAAIGTATASVARQVAALALFTVVASLGVAAPVLLRVALGERADPVLAAAKAWMTANSALVMTVVLVVIGAILLGNGLSGLRSG</sequence>
<organism evidence="2 3">
    <name type="scientific">Kocuria turfanensis</name>
    <dbReference type="NCBI Taxonomy" id="388357"/>
    <lineage>
        <taxon>Bacteria</taxon>
        <taxon>Bacillati</taxon>
        <taxon>Actinomycetota</taxon>
        <taxon>Actinomycetes</taxon>
        <taxon>Micrococcales</taxon>
        <taxon>Micrococcaceae</taxon>
        <taxon>Kocuria</taxon>
    </lineage>
</organism>
<keyword evidence="1" id="KW-0812">Transmembrane</keyword>
<reference evidence="2 3" key="1">
    <citation type="submission" date="2019-07" db="EMBL/GenBank/DDBJ databases">
        <title>Whole genome shotgun sequence of Kocuria turfanensis NBRC 107627.</title>
        <authorList>
            <person name="Hosoyama A."/>
            <person name="Uohara A."/>
            <person name="Ohji S."/>
            <person name="Ichikawa N."/>
        </authorList>
    </citation>
    <scope>NUCLEOTIDE SEQUENCE [LARGE SCALE GENOMIC DNA]</scope>
    <source>
        <strain evidence="2 3">NBRC 107627</strain>
    </source>
</reference>
<dbReference type="AlphaFoldDB" id="A0A512IG39"/>
<keyword evidence="1" id="KW-0472">Membrane</keyword>
<feature type="transmembrane region" description="Helical" evidence="1">
    <location>
        <begin position="72"/>
        <end position="89"/>
    </location>
</feature>
<evidence type="ECO:0000256" key="1">
    <source>
        <dbReference type="SAM" id="Phobius"/>
    </source>
</evidence>
<comment type="caution">
    <text evidence="2">The sequence shown here is derived from an EMBL/GenBank/DDBJ whole genome shotgun (WGS) entry which is preliminary data.</text>
</comment>
<keyword evidence="1" id="KW-1133">Transmembrane helix</keyword>
<feature type="transmembrane region" description="Helical" evidence="1">
    <location>
        <begin position="156"/>
        <end position="177"/>
    </location>
</feature>
<feature type="transmembrane region" description="Helical" evidence="1">
    <location>
        <begin position="197"/>
        <end position="216"/>
    </location>
</feature>
<evidence type="ECO:0000313" key="2">
    <source>
        <dbReference type="EMBL" id="GEO96655.1"/>
    </source>
</evidence>
<dbReference type="Proteomes" id="UP000321103">
    <property type="component" value="Unassembled WGS sequence"/>
</dbReference>
<dbReference type="RefSeq" id="WP_062736830.1">
    <property type="nucleotide sequence ID" value="NZ_BJZS01000093.1"/>
</dbReference>
<accession>A0A512IG39</accession>